<keyword evidence="4 6" id="KW-1133">Transmembrane helix</keyword>
<dbReference type="GO" id="GO:0004888">
    <property type="term" value="F:transmembrane signaling receptor activity"/>
    <property type="evidence" value="ECO:0007669"/>
    <property type="project" value="InterPro"/>
</dbReference>
<feature type="non-terminal residue" evidence="8">
    <location>
        <position position="1"/>
    </location>
</feature>
<dbReference type="EMBL" id="BTSX01000004">
    <property type="protein sequence ID" value="GMS94292.1"/>
    <property type="molecule type" value="Genomic_DNA"/>
</dbReference>
<name>A0AAV5TJ74_9BILA</name>
<dbReference type="Proteomes" id="UP001432027">
    <property type="component" value="Unassembled WGS sequence"/>
</dbReference>
<protein>
    <recommendedName>
        <fullName evidence="6">Serpentine receptor class gamma</fullName>
    </recommendedName>
</protein>
<keyword evidence="9" id="KW-1185">Reference proteome</keyword>
<comment type="caution">
    <text evidence="8">The sequence shown here is derived from an EMBL/GenBank/DDBJ whole genome shotgun (WGS) entry which is preliminary data.</text>
</comment>
<feature type="transmembrane region" description="Helical" evidence="6">
    <location>
        <begin position="66"/>
        <end position="83"/>
    </location>
</feature>
<feature type="transmembrane region" description="Helical" evidence="6">
    <location>
        <begin position="255"/>
        <end position="279"/>
    </location>
</feature>
<evidence type="ECO:0000256" key="1">
    <source>
        <dbReference type="ARBA" id="ARBA00004141"/>
    </source>
</evidence>
<evidence type="ECO:0000256" key="6">
    <source>
        <dbReference type="RuleBase" id="RU280813"/>
    </source>
</evidence>
<dbReference type="InterPro" id="IPR051119">
    <property type="entry name" value="Nematode_SR-like"/>
</dbReference>
<gene>
    <name evidence="8" type="ORF">PENTCL1PPCAC_16467</name>
</gene>
<dbReference type="Pfam" id="PF02118">
    <property type="entry name" value="Srg"/>
    <property type="match status" value="1"/>
</dbReference>
<feature type="transmembrane region" description="Helical" evidence="6">
    <location>
        <begin position="157"/>
        <end position="180"/>
    </location>
</feature>
<evidence type="ECO:0000256" key="3">
    <source>
        <dbReference type="ARBA" id="ARBA00022692"/>
    </source>
</evidence>
<keyword evidence="3 6" id="KW-0812">Transmembrane</keyword>
<feature type="transmembrane region" description="Helical" evidence="6">
    <location>
        <begin position="291"/>
        <end position="313"/>
    </location>
</feature>
<feature type="transmembrane region" description="Helical" evidence="6">
    <location>
        <begin position="30"/>
        <end position="54"/>
    </location>
</feature>
<evidence type="ECO:0000313" key="8">
    <source>
        <dbReference type="EMBL" id="GMS94292.1"/>
    </source>
</evidence>
<reference evidence="8" key="1">
    <citation type="submission" date="2023-10" db="EMBL/GenBank/DDBJ databases">
        <title>Genome assembly of Pristionchus species.</title>
        <authorList>
            <person name="Yoshida K."/>
            <person name="Sommer R.J."/>
        </authorList>
    </citation>
    <scope>NUCLEOTIDE SEQUENCE</scope>
    <source>
        <strain evidence="8">RS0144</strain>
    </source>
</reference>
<feature type="region of interest" description="Disordered" evidence="7">
    <location>
        <begin position="339"/>
        <end position="358"/>
    </location>
</feature>
<dbReference type="PANTHER" id="PTHR31627">
    <property type="entry name" value="SERPENTINE RECEPTOR CLASS GAMMA-RELATED"/>
    <property type="match status" value="1"/>
</dbReference>
<evidence type="ECO:0000256" key="5">
    <source>
        <dbReference type="ARBA" id="ARBA00023136"/>
    </source>
</evidence>
<dbReference type="GO" id="GO:0007606">
    <property type="term" value="P:sensory perception of chemical stimulus"/>
    <property type="evidence" value="ECO:0007669"/>
    <property type="project" value="UniProtKB-UniRule"/>
</dbReference>
<comment type="similarity">
    <text evidence="2 6">Belongs to the nematode receptor-like protein srg family.</text>
</comment>
<dbReference type="InterPro" id="IPR000609">
    <property type="entry name" value="7TM_GPCR_serpentine_rcpt_Srg"/>
</dbReference>
<proteinExistence type="inferred from homology"/>
<feature type="transmembrane region" description="Helical" evidence="6">
    <location>
        <begin position="200"/>
        <end position="222"/>
    </location>
</feature>
<evidence type="ECO:0000256" key="7">
    <source>
        <dbReference type="SAM" id="MobiDB-lite"/>
    </source>
</evidence>
<organism evidence="8 9">
    <name type="scientific">Pristionchus entomophagus</name>
    <dbReference type="NCBI Taxonomy" id="358040"/>
    <lineage>
        <taxon>Eukaryota</taxon>
        <taxon>Metazoa</taxon>
        <taxon>Ecdysozoa</taxon>
        <taxon>Nematoda</taxon>
        <taxon>Chromadorea</taxon>
        <taxon>Rhabditida</taxon>
        <taxon>Rhabditina</taxon>
        <taxon>Diplogasteromorpha</taxon>
        <taxon>Diplogasteroidea</taxon>
        <taxon>Neodiplogasteridae</taxon>
        <taxon>Pristionchus</taxon>
    </lineage>
</organism>
<dbReference type="PANTHER" id="PTHR31627:SF42">
    <property type="entry name" value="G_PROTEIN_RECEP_F1_2 DOMAIN-CONTAINING PROTEIN-RELATED"/>
    <property type="match status" value="1"/>
</dbReference>
<dbReference type="GO" id="GO:0016020">
    <property type="term" value="C:membrane"/>
    <property type="evidence" value="ECO:0007669"/>
    <property type="project" value="UniProtKB-SubCell"/>
</dbReference>
<keyword evidence="5 6" id="KW-0472">Membrane</keyword>
<evidence type="ECO:0000313" key="9">
    <source>
        <dbReference type="Proteomes" id="UP001432027"/>
    </source>
</evidence>
<evidence type="ECO:0000256" key="4">
    <source>
        <dbReference type="ARBA" id="ARBA00022989"/>
    </source>
</evidence>
<feature type="transmembrane region" description="Helical" evidence="6">
    <location>
        <begin position="114"/>
        <end position="136"/>
    </location>
</feature>
<dbReference type="AlphaFoldDB" id="A0AAV5TJ74"/>
<sequence length="358" mass="40774">TLPEYWNNATGRENCTALNNKANKTIGHWIFVHAQLLYVIPTMIYVKFLLVALLCGKNRKSRYTSIFYSFITMGALTAVLIHLPRSIFEIIGKHEHIFCPTFRALSQPSYLLDIYVYIMQVWDTLRILAGTMIVLYRFHSLIDIFAAKRFWETKKTAILLVTIAVPMVAFLPIFLTPAHAAIDDEEMIFENVGLIWFNESAVHCFICVVCTIVVLATTAILLKRGTTNDPQIDTRAGQQPDLASTKLVGESVPRALDIVGLVEIVVITLYSLCYCARFAREHFGRILPPRILYGSLLVSDALGFCPPWALYFVSHYIRQDATPFRSLFIRCCKSRQTENPHEMKQRSGQNRETIESVE</sequence>
<accession>A0AAV5TJ74</accession>
<comment type="subcellular location">
    <subcellularLocation>
        <location evidence="1">Membrane</location>
        <topology evidence="1">Multi-pass membrane protein</topology>
    </subcellularLocation>
</comment>
<evidence type="ECO:0000256" key="2">
    <source>
        <dbReference type="ARBA" id="ARBA00005692"/>
    </source>
</evidence>